<feature type="transmembrane region" description="Helical" evidence="11">
    <location>
        <begin position="375"/>
        <end position="398"/>
    </location>
</feature>
<sequence>MTTAQHSEKTISLRSARRASLAGGVGTLIEYYDFSVYGFLTLTIGPLFFPSDNPTVSTLSALAVFASSYLIRPLGGWFFSRLGDRRGRRTALVATIVMMGVACGVMGLLPTYGQIGVAGTIAVIVVRLAQGFAAGGEIGGAATYIAELAPPGKRGFYGSTVSMGSTLGFAVAAGVVGLVRLLVPADQMATWGWRIPFLLSLVLTVVCLQARLRVEESPQFQELKEKAAIVRSPMLAALRSHPLSVARVAGLAIAFNGTGYFGVAYFAIFLQEEGFSATGVAWTSALCIALATFTYPWAGKLTDRYDRKPILLASYIIFAVIAWPVFALLIAATNLWAVGAVYLVFMFFTGWAQVPTWPLATELFPASVRYSGIAIGYNLGVIIGGITPLVAAALVAGTGSRTSPVYWILAVALIGVITVARLPKTASKPLPA</sequence>
<evidence type="ECO:0000256" key="3">
    <source>
        <dbReference type="ARBA" id="ARBA00022448"/>
    </source>
</evidence>
<feature type="transmembrane region" description="Helical" evidence="11">
    <location>
        <begin position="21"/>
        <end position="49"/>
    </location>
</feature>
<keyword evidence="7 11" id="KW-1133">Transmembrane helix</keyword>
<dbReference type="InterPro" id="IPR051084">
    <property type="entry name" value="H+-coupled_symporters"/>
</dbReference>
<feature type="transmembrane region" description="Helical" evidence="11">
    <location>
        <begin position="156"/>
        <end position="179"/>
    </location>
</feature>
<protein>
    <recommendedName>
        <fullName evidence="10">Putative proline/betaine transporter</fullName>
    </recommendedName>
</protein>
<comment type="similarity">
    <text evidence="2">Belongs to the major facilitator superfamily. Metabolite:H+ Symporter (MHS) family (TC 2.A.1.6) family.</text>
</comment>
<evidence type="ECO:0000256" key="10">
    <source>
        <dbReference type="ARBA" id="ARBA00039918"/>
    </source>
</evidence>
<evidence type="ECO:0000256" key="8">
    <source>
        <dbReference type="ARBA" id="ARBA00023136"/>
    </source>
</evidence>
<feature type="transmembrane region" description="Helical" evidence="11">
    <location>
        <begin position="404"/>
        <end position="422"/>
    </location>
</feature>
<dbReference type="InterPro" id="IPR011701">
    <property type="entry name" value="MFS"/>
</dbReference>
<comment type="function">
    <text evidence="9">May be a proton symporter involved in the uptake of osmolytes such as proline and glycine betaine.</text>
</comment>
<evidence type="ECO:0000256" key="6">
    <source>
        <dbReference type="ARBA" id="ARBA00022847"/>
    </source>
</evidence>
<feature type="transmembrane region" description="Helical" evidence="11">
    <location>
        <begin position="310"/>
        <end position="330"/>
    </location>
</feature>
<feature type="transmembrane region" description="Helical" evidence="11">
    <location>
        <begin position="336"/>
        <end position="354"/>
    </location>
</feature>
<dbReference type="PANTHER" id="PTHR43528:SF1">
    <property type="entry name" value="ALPHA-KETOGLUTARATE PERMEASE"/>
    <property type="match status" value="1"/>
</dbReference>
<keyword evidence="6" id="KW-0769">Symport</keyword>
<dbReference type="Proteomes" id="UP000756710">
    <property type="component" value="Unassembled WGS sequence"/>
</dbReference>
<organism evidence="13">
    <name type="scientific">Streptomyces iranensis</name>
    <dbReference type="NCBI Taxonomy" id="576784"/>
    <lineage>
        <taxon>Bacteria</taxon>
        <taxon>Bacillati</taxon>
        <taxon>Actinomycetota</taxon>
        <taxon>Actinomycetes</taxon>
        <taxon>Kitasatosporales</taxon>
        <taxon>Streptomycetaceae</taxon>
        <taxon>Streptomyces</taxon>
        <taxon>Streptomyces violaceusniger group</taxon>
    </lineage>
</organism>
<dbReference type="RefSeq" id="WP_044580299.1">
    <property type="nucleotide sequence ID" value="NZ_BAABDR010000023.1"/>
</dbReference>
<dbReference type="HOGENOM" id="CLU_001265_39_5_11"/>
<evidence type="ECO:0000313" key="14">
    <source>
        <dbReference type="EMBL" id="MBP2067562.1"/>
    </source>
</evidence>
<dbReference type="GO" id="GO:0005886">
    <property type="term" value="C:plasma membrane"/>
    <property type="evidence" value="ECO:0007669"/>
    <property type="project" value="UniProtKB-SubCell"/>
</dbReference>
<dbReference type="Pfam" id="PF07690">
    <property type="entry name" value="MFS_1"/>
    <property type="match status" value="1"/>
</dbReference>
<proteinExistence type="inferred from homology"/>
<evidence type="ECO:0000256" key="4">
    <source>
        <dbReference type="ARBA" id="ARBA00022475"/>
    </source>
</evidence>
<evidence type="ECO:0000256" key="2">
    <source>
        <dbReference type="ARBA" id="ARBA00008240"/>
    </source>
</evidence>
<keyword evidence="8 11" id="KW-0472">Membrane</keyword>
<dbReference type="AlphaFoldDB" id="A0A061ACQ3"/>
<dbReference type="FunFam" id="1.20.1250.20:FF:000001">
    <property type="entry name" value="Dicarboxylate MFS transporter"/>
    <property type="match status" value="1"/>
</dbReference>
<dbReference type="PROSITE" id="PS50850">
    <property type="entry name" value="MFS"/>
    <property type="match status" value="1"/>
</dbReference>
<feature type="domain" description="Major facilitator superfamily (MFS) profile" evidence="12">
    <location>
        <begin position="19"/>
        <end position="427"/>
    </location>
</feature>
<evidence type="ECO:0000259" key="12">
    <source>
        <dbReference type="PROSITE" id="PS50850"/>
    </source>
</evidence>
<evidence type="ECO:0000256" key="7">
    <source>
        <dbReference type="ARBA" id="ARBA00022989"/>
    </source>
</evidence>
<feature type="transmembrane region" description="Helical" evidence="11">
    <location>
        <begin position="61"/>
        <end position="79"/>
    </location>
</feature>
<dbReference type="GO" id="GO:0015293">
    <property type="term" value="F:symporter activity"/>
    <property type="evidence" value="ECO:0007669"/>
    <property type="project" value="UniProtKB-KW"/>
</dbReference>
<dbReference type="PANTHER" id="PTHR43528">
    <property type="entry name" value="ALPHA-KETOGLUTARATE PERMEASE"/>
    <property type="match status" value="1"/>
</dbReference>
<evidence type="ECO:0000256" key="9">
    <source>
        <dbReference type="ARBA" id="ARBA00037295"/>
    </source>
</evidence>
<dbReference type="Gene3D" id="1.20.1250.20">
    <property type="entry name" value="MFS general substrate transporter like domains"/>
    <property type="match status" value="2"/>
</dbReference>
<evidence type="ECO:0000256" key="11">
    <source>
        <dbReference type="SAM" id="Phobius"/>
    </source>
</evidence>
<keyword evidence="5 11" id="KW-0812">Transmembrane</keyword>
<dbReference type="EMBL" id="JAGGLR010000031">
    <property type="protein sequence ID" value="MBP2067562.1"/>
    <property type="molecule type" value="Genomic_DNA"/>
</dbReference>
<evidence type="ECO:0000256" key="5">
    <source>
        <dbReference type="ARBA" id="ARBA00022692"/>
    </source>
</evidence>
<dbReference type="EMBL" id="LK022848">
    <property type="protein sequence ID" value="CDR17607.1"/>
    <property type="molecule type" value="Genomic_DNA"/>
</dbReference>
<gene>
    <name evidence="14" type="ORF">J2Z30_008628</name>
    <name evidence="13" type="ORF">SIRAN9589</name>
</gene>
<feature type="transmembrane region" description="Helical" evidence="11">
    <location>
        <begin position="91"/>
        <end position="109"/>
    </location>
</feature>
<feature type="transmembrane region" description="Helical" evidence="11">
    <location>
        <begin position="248"/>
        <end position="268"/>
    </location>
</feature>
<dbReference type="SUPFAM" id="SSF103473">
    <property type="entry name" value="MFS general substrate transporter"/>
    <property type="match status" value="1"/>
</dbReference>
<dbReference type="InterPro" id="IPR020846">
    <property type="entry name" value="MFS_dom"/>
</dbReference>
<evidence type="ECO:0000313" key="15">
    <source>
        <dbReference type="Proteomes" id="UP000756710"/>
    </source>
</evidence>
<accession>A0A061ACQ3</accession>
<name>A0A061ACQ3_9ACTN</name>
<feature type="transmembrane region" description="Helical" evidence="11">
    <location>
        <begin position="191"/>
        <end position="210"/>
    </location>
</feature>
<reference evidence="14 15" key="2">
    <citation type="submission" date="2021-03" db="EMBL/GenBank/DDBJ databases">
        <title>Genomic Encyclopedia of Type Strains, Phase IV (KMG-IV): sequencing the most valuable type-strain genomes for metagenomic binning, comparative biology and taxonomic classification.</title>
        <authorList>
            <person name="Goeker M."/>
        </authorList>
    </citation>
    <scope>NUCLEOTIDE SEQUENCE [LARGE SCALE GENOMIC DNA]</scope>
    <source>
        <strain evidence="14 15">DSM 41954</strain>
    </source>
</reference>
<dbReference type="InterPro" id="IPR036259">
    <property type="entry name" value="MFS_trans_sf"/>
</dbReference>
<comment type="subcellular location">
    <subcellularLocation>
        <location evidence="1">Cell membrane</location>
        <topology evidence="1">Multi-pass membrane protein</topology>
    </subcellularLocation>
</comment>
<keyword evidence="4" id="KW-1003">Cell membrane</keyword>
<evidence type="ECO:0000256" key="1">
    <source>
        <dbReference type="ARBA" id="ARBA00004651"/>
    </source>
</evidence>
<evidence type="ECO:0000313" key="13">
    <source>
        <dbReference type="EMBL" id="CDR17607.1"/>
    </source>
</evidence>
<reference evidence="13" key="1">
    <citation type="submission" date="2014-05" db="EMBL/GenBank/DDBJ databases">
        <authorList>
            <person name="Horn Fabian"/>
        </authorList>
    </citation>
    <scope>NUCLEOTIDE SEQUENCE</scope>
</reference>
<feature type="transmembrane region" description="Helical" evidence="11">
    <location>
        <begin position="280"/>
        <end position="298"/>
    </location>
</feature>
<keyword evidence="15" id="KW-1185">Reference proteome</keyword>
<keyword evidence="3" id="KW-0813">Transport</keyword>